<organism evidence="7 8">
    <name type="scientific">Chryseobacterium luteum</name>
    <dbReference type="NCBI Taxonomy" id="421531"/>
    <lineage>
        <taxon>Bacteria</taxon>
        <taxon>Pseudomonadati</taxon>
        <taxon>Bacteroidota</taxon>
        <taxon>Flavobacteriia</taxon>
        <taxon>Flavobacteriales</taxon>
        <taxon>Weeksellaceae</taxon>
        <taxon>Chryseobacterium group</taxon>
        <taxon>Chryseobacterium</taxon>
    </lineage>
</organism>
<dbReference type="AlphaFoldDB" id="A0A085ZEB6"/>
<evidence type="ECO:0000313" key="7">
    <source>
        <dbReference type="EMBL" id="KFF02780.1"/>
    </source>
</evidence>
<dbReference type="OrthoDB" id="9787435at2"/>
<dbReference type="Proteomes" id="UP000028703">
    <property type="component" value="Unassembled WGS sequence"/>
</dbReference>
<feature type="domain" description="Enoyl reductase (ER)" evidence="6">
    <location>
        <begin position="10"/>
        <end position="303"/>
    </location>
</feature>
<dbReference type="SUPFAM" id="SSF50129">
    <property type="entry name" value="GroES-like"/>
    <property type="match status" value="1"/>
</dbReference>
<accession>A0A085ZEB6</accession>
<dbReference type="GO" id="GO:0003723">
    <property type="term" value="F:RNA binding"/>
    <property type="evidence" value="ECO:0007669"/>
    <property type="project" value="UniProtKB-KW"/>
</dbReference>
<dbReference type="GO" id="GO:0005737">
    <property type="term" value="C:cytoplasm"/>
    <property type="evidence" value="ECO:0007669"/>
    <property type="project" value="UniProtKB-SubCell"/>
</dbReference>
<dbReference type="GO" id="GO:0016491">
    <property type="term" value="F:oxidoreductase activity"/>
    <property type="evidence" value="ECO:0007669"/>
    <property type="project" value="InterPro"/>
</dbReference>
<evidence type="ECO:0000256" key="3">
    <source>
        <dbReference type="ARBA" id="ARBA00022490"/>
    </source>
</evidence>
<keyword evidence="3" id="KW-0963">Cytoplasm</keyword>
<gene>
    <name evidence="7" type="ORF">IX38_12475</name>
</gene>
<dbReference type="Gene3D" id="3.90.180.10">
    <property type="entry name" value="Medium-chain alcohol dehydrogenases, catalytic domain"/>
    <property type="match status" value="1"/>
</dbReference>
<dbReference type="InterPro" id="IPR002364">
    <property type="entry name" value="Quin_OxRdtase/zeta-crystal_CS"/>
</dbReference>
<dbReference type="GO" id="GO:0008270">
    <property type="term" value="F:zinc ion binding"/>
    <property type="evidence" value="ECO:0007669"/>
    <property type="project" value="InterPro"/>
</dbReference>
<comment type="subunit">
    <text evidence="2">Homotetramer.</text>
</comment>
<dbReference type="EMBL" id="JPRO01000010">
    <property type="protein sequence ID" value="KFF02780.1"/>
    <property type="molecule type" value="Genomic_DNA"/>
</dbReference>
<dbReference type="Pfam" id="PF13602">
    <property type="entry name" value="ADH_zinc_N_2"/>
    <property type="match status" value="1"/>
</dbReference>
<dbReference type="Pfam" id="PF08240">
    <property type="entry name" value="ADH_N"/>
    <property type="match status" value="1"/>
</dbReference>
<evidence type="ECO:0000256" key="5">
    <source>
        <dbReference type="ARBA" id="ARBA00022884"/>
    </source>
</evidence>
<dbReference type="PROSITE" id="PS01162">
    <property type="entry name" value="QOR_ZETA_CRYSTAL"/>
    <property type="match status" value="1"/>
</dbReference>
<dbReference type="RefSeq" id="WP_034705252.1">
    <property type="nucleotide sequence ID" value="NZ_JPRO01000010.1"/>
</dbReference>
<protein>
    <submittedName>
        <fullName evidence="7">NADPH quinone reductase</fullName>
    </submittedName>
</protein>
<dbReference type="eggNOG" id="COG0604">
    <property type="taxonomic scope" value="Bacteria"/>
</dbReference>
<dbReference type="CDD" id="cd05289">
    <property type="entry name" value="MDR_like_2"/>
    <property type="match status" value="1"/>
</dbReference>
<dbReference type="InterPro" id="IPR051603">
    <property type="entry name" value="Zinc-ADH_QOR/CCCR"/>
</dbReference>
<dbReference type="STRING" id="421531.IX38_12475"/>
<sequence>MITIQYTAFGHSDVLQLNPMDKPTIQENEVLIKIASTTINPLEMKIREGYLQQAMPITFPYTPGSDVAGIVEAVGNNVSRIKAGDKVYATTYGGTYAEYISLNEDQVAIIPSNISLNEAAALAIPLTTAYTLLVEAGQLQDGQKVLIHGASGGVGSIMVQMAKAMGAYVIGTTSGAELDRVKALGADEVMDYKTQDFTAMVKDIDIVADLVGGETQTKSFEVLKKGGKLISTVMPPSAELAEKYQVEAPFIMSNPSYKKLDFFNELIAQGKIKAQISKTMKLEQAAEAQDLVSKGGVNGKIVLEIN</sequence>
<keyword evidence="5" id="KW-0694">RNA-binding</keyword>
<keyword evidence="8" id="KW-1185">Reference proteome</keyword>
<proteinExistence type="predicted"/>
<reference evidence="7 8" key="1">
    <citation type="submission" date="2014-07" db="EMBL/GenBank/DDBJ databases">
        <title>Genome of Chryseobacterium luteum DSM 18605.</title>
        <authorList>
            <person name="Stropko S.J."/>
            <person name="Pipes S.E."/>
            <person name="Newman J.D."/>
        </authorList>
    </citation>
    <scope>NUCLEOTIDE SEQUENCE [LARGE SCALE GENOMIC DNA]</scope>
    <source>
        <strain evidence="7 8">DSM 18605</strain>
    </source>
</reference>
<dbReference type="PANTHER" id="PTHR44154">
    <property type="entry name" value="QUINONE OXIDOREDUCTASE"/>
    <property type="match status" value="1"/>
</dbReference>
<evidence type="ECO:0000256" key="4">
    <source>
        <dbReference type="ARBA" id="ARBA00022857"/>
    </source>
</evidence>
<evidence type="ECO:0000259" key="6">
    <source>
        <dbReference type="SMART" id="SM00829"/>
    </source>
</evidence>
<keyword evidence="4" id="KW-0521">NADP</keyword>
<name>A0A085ZEB6_9FLAO</name>
<dbReference type="SMART" id="SM00829">
    <property type="entry name" value="PKS_ER"/>
    <property type="match status" value="1"/>
</dbReference>
<dbReference type="PANTHER" id="PTHR44154:SF1">
    <property type="entry name" value="QUINONE OXIDOREDUCTASE"/>
    <property type="match status" value="1"/>
</dbReference>
<dbReference type="Gene3D" id="3.40.50.720">
    <property type="entry name" value="NAD(P)-binding Rossmann-like Domain"/>
    <property type="match status" value="1"/>
</dbReference>
<comment type="caution">
    <text evidence="7">The sequence shown here is derived from an EMBL/GenBank/DDBJ whole genome shotgun (WGS) entry which is preliminary data.</text>
</comment>
<dbReference type="SUPFAM" id="SSF51735">
    <property type="entry name" value="NAD(P)-binding Rossmann-fold domains"/>
    <property type="match status" value="1"/>
</dbReference>
<evidence type="ECO:0000313" key="8">
    <source>
        <dbReference type="Proteomes" id="UP000028703"/>
    </source>
</evidence>
<dbReference type="InterPro" id="IPR020843">
    <property type="entry name" value="ER"/>
</dbReference>
<dbReference type="InterPro" id="IPR036291">
    <property type="entry name" value="NAD(P)-bd_dom_sf"/>
</dbReference>
<dbReference type="InterPro" id="IPR013154">
    <property type="entry name" value="ADH-like_N"/>
</dbReference>
<comment type="subcellular location">
    <subcellularLocation>
        <location evidence="1">Cytoplasm</location>
    </subcellularLocation>
</comment>
<evidence type="ECO:0000256" key="1">
    <source>
        <dbReference type="ARBA" id="ARBA00004496"/>
    </source>
</evidence>
<evidence type="ECO:0000256" key="2">
    <source>
        <dbReference type="ARBA" id="ARBA00011881"/>
    </source>
</evidence>
<dbReference type="InterPro" id="IPR011032">
    <property type="entry name" value="GroES-like_sf"/>
</dbReference>